<feature type="region of interest" description="Disordered" evidence="2">
    <location>
        <begin position="324"/>
        <end position="348"/>
    </location>
</feature>
<feature type="region of interest" description="Disordered" evidence="2">
    <location>
        <begin position="165"/>
        <end position="199"/>
    </location>
</feature>
<feature type="compositionally biased region" description="Basic and acidic residues" evidence="2">
    <location>
        <begin position="141"/>
        <end position="152"/>
    </location>
</feature>
<feature type="signal peptide" evidence="3">
    <location>
        <begin position="1"/>
        <end position="31"/>
    </location>
</feature>
<feature type="compositionally biased region" description="Basic and acidic residues" evidence="2">
    <location>
        <begin position="181"/>
        <end position="198"/>
    </location>
</feature>
<evidence type="ECO:0000256" key="3">
    <source>
        <dbReference type="SAM" id="SignalP"/>
    </source>
</evidence>
<dbReference type="EMBL" id="AAUW01000001">
    <property type="protein sequence ID" value="EAV46342.1"/>
    <property type="molecule type" value="Genomic_DNA"/>
</dbReference>
<gene>
    <name evidence="4" type="ORF">SIAM614_10948</name>
</gene>
<dbReference type="Proteomes" id="UP000004848">
    <property type="component" value="Unassembled WGS sequence"/>
</dbReference>
<evidence type="ECO:0000313" key="5">
    <source>
        <dbReference type="Proteomes" id="UP000004848"/>
    </source>
</evidence>
<keyword evidence="3" id="KW-0732">Signal</keyword>
<proteinExistence type="predicted"/>
<organism evidence="4 5">
    <name type="scientific">Roseibium aggregatum (strain ATCC 25650 / DSM 13394 / JCM 20685 / NBRC 16684 / NCIMB 2208 / IAM 12614 / B1)</name>
    <name type="common">Stappia aggregata</name>
    <dbReference type="NCBI Taxonomy" id="384765"/>
    <lineage>
        <taxon>Bacteria</taxon>
        <taxon>Pseudomonadati</taxon>
        <taxon>Pseudomonadota</taxon>
        <taxon>Alphaproteobacteria</taxon>
        <taxon>Hyphomicrobiales</taxon>
        <taxon>Stappiaceae</taxon>
        <taxon>Roseibium</taxon>
    </lineage>
</organism>
<dbReference type="Pfam" id="PF11064">
    <property type="entry name" value="DUF2865"/>
    <property type="match status" value="1"/>
</dbReference>
<feature type="region of interest" description="Disordered" evidence="2">
    <location>
        <begin position="131"/>
        <end position="152"/>
    </location>
</feature>
<sequence>MRRCWSARSKVLARAVAFGACLVLSAHTASAATCTSLNAELQRIEQRSGAQSPAARKWSTAKSQQQKAISAAERDANYYGCAATASAKCNGLNDKIKRMKANLAAIERQLAKSGGGSSKNAKRVRQIKASLAKQNCNAPSREARQHNADGENKPQSLLARIFNPQQRVEQPRVEPTSATTGDREIASVRRQTRSETKRYSLPSGGAFRTVCVRTCDGYFFPVSFSTGKSQFAYDEARCSEICPAAETELYVYRNPGGDQSQMMSLAGHLYSEQPFAYRYKSEFVEGCSCRTTRQSKAQSAWTDISTSSGNKVFFTDISAGLPRRTLQPSRGGTYEHEEDLPSPLARTPLDRTQLPRFEDPDTLMNMEKGFNVSARLDLAATRFESGENKVASSSGFKDGFPVLSIRSHEETNEEDLTAFSPVFKTDDDGYHEAPDRKAPVRVVGPEYFVAQ</sequence>
<dbReference type="InterPro" id="IPR021293">
    <property type="entry name" value="DUF2865"/>
</dbReference>
<dbReference type="OrthoDB" id="7850882at2"/>
<evidence type="ECO:0000256" key="1">
    <source>
        <dbReference type="SAM" id="Coils"/>
    </source>
</evidence>
<reference evidence="4 5" key="1">
    <citation type="submission" date="2006-05" db="EMBL/GenBank/DDBJ databases">
        <authorList>
            <person name="King G."/>
            <person name="Ferriera S."/>
            <person name="Johnson J."/>
            <person name="Kravitz S."/>
            <person name="Beeson K."/>
            <person name="Sutton G."/>
            <person name="Rogers Y.-H."/>
            <person name="Friedman R."/>
            <person name="Frazier M."/>
            <person name="Venter J.C."/>
        </authorList>
    </citation>
    <scope>NUCLEOTIDE SEQUENCE [LARGE SCALE GENOMIC DNA]</scope>
    <source>
        <strain evidence="5">ATCC 25650 / DSM 13394 / JCM 20685 / NBRC 16684 / NCIMB 2208 / IAM 12614 / B1</strain>
    </source>
</reference>
<dbReference type="AlphaFoldDB" id="A0NMP7"/>
<comment type="caution">
    <text evidence="4">The sequence shown here is derived from an EMBL/GenBank/DDBJ whole genome shotgun (WGS) entry which is preliminary data.</text>
</comment>
<evidence type="ECO:0008006" key="6">
    <source>
        <dbReference type="Google" id="ProtNLM"/>
    </source>
</evidence>
<evidence type="ECO:0000256" key="2">
    <source>
        <dbReference type="SAM" id="MobiDB-lite"/>
    </source>
</evidence>
<keyword evidence="1" id="KW-0175">Coiled coil</keyword>
<name>A0NMP7_ROSAI</name>
<evidence type="ECO:0000313" key="4">
    <source>
        <dbReference type="EMBL" id="EAV46342.1"/>
    </source>
</evidence>
<feature type="coiled-coil region" evidence="1">
    <location>
        <begin position="82"/>
        <end position="109"/>
    </location>
</feature>
<feature type="chain" id="PRO_5002627619" description="DUF2865 domain-containing protein" evidence="3">
    <location>
        <begin position="32"/>
        <end position="451"/>
    </location>
</feature>
<accession>A0NMP7</accession>
<protein>
    <recommendedName>
        <fullName evidence="6">DUF2865 domain-containing protein</fullName>
    </recommendedName>
</protein>
<dbReference type="eggNOG" id="ENOG5032SCW">
    <property type="taxonomic scope" value="Bacteria"/>
</dbReference>